<protein>
    <submittedName>
        <fullName evidence="1">Uncharacterized protein</fullName>
    </submittedName>
</protein>
<gene>
    <name evidence="1" type="ORF">QQF64_025201</name>
</gene>
<organism evidence="1 2">
    <name type="scientific">Cirrhinus molitorella</name>
    <name type="common">mud carp</name>
    <dbReference type="NCBI Taxonomy" id="172907"/>
    <lineage>
        <taxon>Eukaryota</taxon>
        <taxon>Metazoa</taxon>
        <taxon>Chordata</taxon>
        <taxon>Craniata</taxon>
        <taxon>Vertebrata</taxon>
        <taxon>Euteleostomi</taxon>
        <taxon>Actinopterygii</taxon>
        <taxon>Neopterygii</taxon>
        <taxon>Teleostei</taxon>
        <taxon>Ostariophysi</taxon>
        <taxon>Cypriniformes</taxon>
        <taxon>Cyprinidae</taxon>
        <taxon>Labeoninae</taxon>
        <taxon>Labeonini</taxon>
        <taxon>Cirrhinus</taxon>
    </lineage>
</organism>
<name>A0ABR3NPB5_9TELE</name>
<keyword evidence="2" id="KW-1185">Reference proteome</keyword>
<evidence type="ECO:0000313" key="2">
    <source>
        <dbReference type="Proteomes" id="UP001558613"/>
    </source>
</evidence>
<evidence type="ECO:0000313" key="1">
    <source>
        <dbReference type="EMBL" id="KAL1278528.1"/>
    </source>
</evidence>
<dbReference type="EMBL" id="JAYMGO010000003">
    <property type="protein sequence ID" value="KAL1278528.1"/>
    <property type="molecule type" value="Genomic_DNA"/>
</dbReference>
<comment type="caution">
    <text evidence="1">The sequence shown here is derived from an EMBL/GenBank/DDBJ whole genome shotgun (WGS) entry which is preliminary data.</text>
</comment>
<dbReference type="Proteomes" id="UP001558613">
    <property type="component" value="Unassembled WGS sequence"/>
</dbReference>
<proteinExistence type="predicted"/>
<accession>A0ABR3NPB5</accession>
<sequence>MSRMFFFHKGFVAWFGDATGTSERLHTVLRPERGPSVYSHSDRARLIPDAHTQSHTHPADSVDWRCPHWESVYNKTQVSSYSTSVNTAAS</sequence>
<reference evidence="1 2" key="1">
    <citation type="submission" date="2023-09" db="EMBL/GenBank/DDBJ databases">
        <authorList>
            <person name="Wang M."/>
        </authorList>
    </citation>
    <scope>NUCLEOTIDE SEQUENCE [LARGE SCALE GENOMIC DNA]</scope>
    <source>
        <strain evidence="1">GT-2023</strain>
        <tissue evidence="1">Liver</tissue>
    </source>
</reference>